<evidence type="ECO:0000256" key="9">
    <source>
        <dbReference type="SAM" id="MobiDB-lite"/>
    </source>
</evidence>
<feature type="domain" description="GATA-type" evidence="10">
    <location>
        <begin position="19"/>
        <end position="55"/>
    </location>
</feature>
<evidence type="ECO:0000256" key="4">
    <source>
        <dbReference type="ARBA" id="ARBA00023015"/>
    </source>
</evidence>
<comment type="similarity">
    <text evidence="6">Belongs to the type IV zinc-finger family. Class B subfamily.</text>
</comment>
<organism evidence="11 12">
    <name type="scientific">Dioscorea cayennensis subsp. rotundata</name>
    <name type="common">White Guinea yam</name>
    <name type="synonym">Dioscorea rotundata</name>
    <dbReference type="NCBI Taxonomy" id="55577"/>
    <lineage>
        <taxon>Eukaryota</taxon>
        <taxon>Viridiplantae</taxon>
        <taxon>Streptophyta</taxon>
        <taxon>Embryophyta</taxon>
        <taxon>Tracheophyta</taxon>
        <taxon>Spermatophyta</taxon>
        <taxon>Magnoliopsida</taxon>
        <taxon>Liliopsida</taxon>
        <taxon>Dioscoreales</taxon>
        <taxon>Dioscoreaceae</taxon>
        <taxon>Dioscorea</taxon>
    </lineage>
</organism>
<sequence length="132" mass="14409">MDLDDEKGSGSSNSSSRGSPEAKSCADCRTTRTPLWRGGPSGPKSLCNACGIRYRKKRRGTMGLKDGGDDWKRGKSGAVSRSKEQYVKLGMLGGGLGRDVIFKDKSFLWKQMKLREEEQAAVLLMALSYGNL</sequence>
<dbReference type="AlphaFoldDB" id="A0AB40AIR4"/>
<dbReference type="PANTHER" id="PTHR47172:SF1">
    <property type="entry name" value="GATA TRANSCRIPTION FACTOR 15"/>
    <property type="match status" value="1"/>
</dbReference>
<evidence type="ECO:0000256" key="6">
    <source>
        <dbReference type="ARBA" id="ARBA00024019"/>
    </source>
</evidence>
<dbReference type="Proteomes" id="UP001515500">
    <property type="component" value="Chromosome 19"/>
</dbReference>
<gene>
    <name evidence="12" type="primary">LOC120249641</name>
</gene>
<feature type="compositionally biased region" description="Low complexity" evidence="9">
    <location>
        <begin position="9"/>
        <end position="19"/>
    </location>
</feature>
<keyword evidence="5" id="KW-0804">Transcription</keyword>
<protein>
    <submittedName>
        <fullName evidence="12">GATA transcription factor 16-like</fullName>
    </submittedName>
</protein>
<dbReference type="SMART" id="SM00401">
    <property type="entry name" value="ZnF_GATA"/>
    <property type="match status" value="1"/>
</dbReference>
<dbReference type="Pfam" id="PF00320">
    <property type="entry name" value="GATA"/>
    <property type="match status" value="1"/>
</dbReference>
<dbReference type="PROSITE" id="PS50114">
    <property type="entry name" value="GATA_ZN_FINGER_2"/>
    <property type="match status" value="1"/>
</dbReference>
<evidence type="ECO:0000256" key="2">
    <source>
        <dbReference type="ARBA" id="ARBA00022771"/>
    </source>
</evidence>
<evidence type="ECO:0000313" key="12">
    <source>
        <dbReference type="RefSeq" id="XP_039114151.1"/>
    </source>
</evidence>
<accession>A0AB40AIR4</accession>
<dbReference type="InterPro" id="IPR013088">
    <property type="entry name" value="Znf_NHR/GATA"/>
</dbReference>
<dbReference type="GeneID" id="120249641"/>
<keyword evidence="11" id="KW-1185">Reference proteome</keyword>
<dbReference type="SUPFAM" id="SSF57716">
    <property type="entry name" value="Glucocorticoid receptor-like (DNA-binding domain)"/>
    <property type="match status" value="1"/>
</dbReference>
<evidence type="ECO:0000313" key="11">
    <source>
        <dbReference type="Proteomes" id="UP001515500"/>
    </source>
</evidence>
<evidence type="ECO:0000256" key="5">
    <source>
        <dbReference type="ARBA" id="ARBA00023163"/>
    </source>
</evidence>
<proteinExistence type="inferred from homology"/>
<evidence type="ECO:0000256" key="1">
    <source>
        <dbReference type="ARBA" id="ARBA00022723"/>
    </source>
</evidence>
<keyword evidence="2 8" id="KW-0863">Zinc-finger</keyword>
<dbReference type="RefSeq" id="XP_039114151.1">
    <property type="nucleotide sequence ID" value="XM_039258217.1"/>
</dbReference>
<name>A0AB40AIR4_DIOCR</name>
<dbReference type="CDD" id="cd00202">
    <property type="entry name" value="ZnF_GATA"/>
    <property type="match status" value="1"/>
</dbReference>
<feature type="region of interest" description="Disordered" evidence="9">
    <location>
        <begin position="1"/>
        <end position="39"/>
    </location>
</feature>
<keyword evidence="4" id="KW-0805">Transcription regulation</keyword>
<keyword evidence="3" id="KW-0862">Zinc</keyword>
<dbReference type="InterPro" id="IPR000679">
    <property type="entry name" value="Znf_GATA"/>
</dbReference>
<dbReference type="PROSITE" id="PS00344">
    <property type="entry name" value="GATA_ZN_FINGER_1"/>
    <property type="match status" value="1"/>
</dbReference>
<dbReference type="PANTHER" id="PTHR47172">
    <property type="entry name" value="OS01G0976800 PROTEIN"/>
    <property type="match status" value="1"/>
</dbReference>
<evidence type="ECO:0000259" key="10">
    <source>
        <dbReference type="PROSITE" id="PS50114"/>
    </source>
</evidence>
<dbReference type="GO" id="GO:0008270">
    <property type="term" value="F:zinc ion binding"/>
    <property type="evidence" value="ECO:0007669"/>
    <property type="project" value="UniProtKB-KW"/>
</dbReference>
<evidence type="ECO:0000256" key="8">
    <source>
        <dbReference type="PROSITE-ProRule" id="PRU00094"/>
    </source>
</evidence>
<evidence type="ECO:0000256" key="3">
    <source>
        <dbReference type="ARBA" id="ARBA00022833"/>
    </source>
</evidence>
<comment type="function">
    <text evidence="7">Transcriptional regulator that specifically binds 5'-GATA-3' or 5'-GAT-3' motifs within gene promoters.</text>
</comment>
<reference evidence="12" key="1">
    <citation type="submission" date="2025-08" db="UniProtKB">
        <authorList>
            <consortium name="RefSeq"/>
        </authorList>
    </citation>
    <scope>IDENTIFICATION</scope>
</reference>
<keyword evidence="1" id="KW-0479">Metal-binding</keyword>
<dbReference type="GO" id="GO:0043565">
    <property type="term" value="F:sequence-specific DNA binding"/>
    <property type="evidence" value="ECO:0007669"/>
    <property type="project" value="InterPro"/>
</dbReference>
<dbReference type="GO" id="GO:0006355">
    <property type="term" value="P:regulation of DNA-templated transcription"/>
    <property type="evidence" value="ECO:0007669"/>
    <property type="project" value="InterPro"/>
</dbReference>
<dbReference type="Gene3D" id="3.30.50.10">
    <property type="entry name" value="Erythroid Transcription Factor GATA-1, subunit A"/>
    <property type="match status" value="1"/>
</dbReference>
<evidence type="ECO:0000256" key="7">
    <source>
        <dbReference type="ARBA" id="ARBA00037539"/>
    </source>
</evidence>